<accession>A0AAW6E8U7</accession>
<dbReference type="SUPFAM" id="SSF47413">
    <property type="entry name" value="lambda repressor-like DNA-binding domains"/>
    <property type="match status" value="1"/>
</dbReference>
<dbReference type="RefSeq" id="WP_195552342.1">
    <property type="nucleotide sequence ID" value="NZ_JADMNX010000022.1"/>
</dbReference>
<sequence>MSYIEKTRAELTAFIEQFSASQKQIADECGLSATVISQFLSGTYTGNNEKIAGQIEKYLVMAKERINYKKNSVFYLGLENTQTVLGAVKYAHKCSDMILVRGDSGAGKTTALK</sequence>
<protein>
    <recommendedName>
        <fullName evidence="3">HTH cro/C1-type domain-containing protein</fullName>
    </recommendedName>
</protein>
<dbReference type="Proteomes" id="UP001211421">
    <property type="component" value="Unassembled WGS sequence"/>
</dbReference>
<evidence type="ECO:0008006" key="3">
    <source>
        <dbReference type="Google" id="ProtNLM"/>
    </source>
</evidence>
<proteinExistence type="predicted"/>
<dbReference type="GO" id="GO:0003677">
    <property type="term" value="F:DNA binding"/>
    <property type="evidence" value="ECO:0007669"/>
    <property type="project" value="InterPro"/>
</dbReference>
<dbReference type="AlphaFoldDB" id="A0AAW6E8U7"/>
<dbReference type="InterPro" id="IPR010982">
    <property type="entry name" value="Lambda_DNA-bd_dom_sf"/>
</dbReference>
<evidence type="ECO:0000313" key="2">
    <source>
        <dbReference type="Proteomes" id="UP001211421"/>
    </source>
</evidence>
<organism evidence="1 2">
    <name type="scientific">Ruminococcus bicirculans</name>
    <name type="common">ex Wegman et al. 2014</name>
    <dbReference type="NCBI Taxonomy" id="1160721"/>
    <lineage>
        <taxon>Bacteria</taxon>
        <taxon>Bacillati</taxon>
        <taxon>Bacillota</taxon>
        <taxon>Clostridia</taxon>
        <taxon>Eubacteriales</taxon>
        <taxon>Oscillospiraceae</taxon>
        <taxon>Ruminococcus</taxon>
    </lineage>
</organism>
<name>A0AAW6E8U7_9FIRM</name>
<evidence type="ECO:0000313" key="1">
    <source>
        <dbReference type="EMBL" id="MDB8743377.1"/>
    </source>
</evidence>
<gene>
    <name evidence="1" type="ORF">PNV70_15050</name>
</gene>
<reference evidence="1" key="1">
    <citation type="submission" date="2023-01" db="EMBL/GenBank/DDBJ databases">
        <title>Human gut microbiome strain richness.</title>
        <authorList>
            <person name="Chen-Liaw A."/>
        </authorList>
    </citation>
    <scope>NUCLEOTIDE SEQUENCE</scope>
    <source>
        <strain evidence="1">D59st1_B8_D59t2_181005</strain>
    </source>
</reference>
<dbReference type="EMBL" id="JAQMLS010000022">
    <property type="protein sequence ID" value="MDB8743377.1"/>
    <property type="molecule type" value="Genomic_DNA"/>
</dbReference>
<dbReference type="Gene3D" id="1.10.260.40">
    <property type="entry name" value="lambda repressor-like DNA-binding domains"/>
    <property type="match status" value="1"/>
</dbReference>
<comment type="caution">
    <text evidence="1">The sequence shown here is derived from an EMBL/GenBank/DDBJ whole genome shotgun (WGS) entry which is preliminary data.</text>
</comment>